<evidence type="ECO:0000313" key="9">
    <source>
        <dbReference type="Proteomes" id="UP000076079"/>
    </source>
</evidence>
<proteinExistence type="inferred from homology"/>
<dbReference type="Pfam" id="PF22022">
    <property type="entry name" value="Phage_int_M"/>
    <property type="match status" value="1"/>
</dbReference>
<dbReference type="InterPro" id="IPR002104">
    <property type="entry name" value="Integrase_catalytic"/>
</dbReference>
<dbReference type="InterPro" id="IPR038488">
    <property type="entry name" value="Integrase_DNA-bd_sf"/>
</dbReference>
<dbReference type="Proteomes" id="UP000076079">
    <property type="component" value="Chromosome"/>
</dbReference>
<dbReference type="PATRIC" id="fig|1813736.3.peg.609"/>
<reference evidence="8 9" key="1">
    <citation type="journal article" date="2016" name="Genome Announc.">
        <title>First Complete Genome Sequence of a Subdivision 6 Acidobacterium Strain.</title>
        <authorList>
            <person name="Huang S."/>
            <person name="Vieira S."/>
            <person name="Bunk B."/>
            <person name="Riedel T."/>
            <person name="Sproer C."/>
            <person name="Overmann J."/>
        </authorList>
    </citation>
    <scope>NUCLEOTIDE SEQUENCE [LARGE SCALE GENOMIC DNA]</scope>
    <source>
        <strain evidence="9">DSM 100886 HEG_-6_39</strain>
    </source>
</reference>
<dbReference type="InterPro" id="IPR025166">
    <property type="entry name" value="Integrase_DNA_bind_dom"/>
</dbReference>
<evidence type="ECO:0000256" key="5">
    <source>
        <dbReference type="PROSITE-ProRule" id="PRU01248"/>
    </source>
</evidence>
<dbReference type="GO" id="GO:0015074">
    <property type="term" value="P:DNA integration"/>
    <property type="evidence" value="ECO:0007669"/>
    <property type="project" value="UniProtKB-KW"/>
</dbReference>
<dbReference type="PROSITE" id="PS51900">
    <property type="entry name" value="CB"/>
    <property type="match status" value="1"/>
</dbReference>
<name>A0A143PGL0_LUTPR</name>
<evidence type="ECO:0000256" key="2">
    <source>
        <dbReference type="ARBA" id="ARBA00022908"/>
    </source>
</evidence>
<dbReference type="InterPro" id="IPR011010">
    <property type="entry name" value="DNA_brk_join_enz"/>
</dbReference>
<dbReference type="GO" id="GO:0003677">
    <property type="term" value="F:DNA binding"/>
    <property type="evidence" value="ECO:0007669"/>
    <property type="project" value="UniProtKB-UniRule"/>
</dbReference>
<keyword evidence="3 5" id="KW-0238">DNA-binding</keyword>
<dbReference type="Gene3D" id="1.10.150.130">
    <property type="match status" value="1"/>
</dbReference>
<dbReference type="AlphaFoldDB" id="A0A143PGL0"/>
<evidence type="ECO:0000256" key="1">
    <source>
        <dbReference type="ARBA" id="ARBA00008857"/>
    </source>
</evidence>
<dbReference type="InterPro" id="IPR044068">
    <property type="entry name" value="CB"/>
</dbReference>
<keyword evidence="2" id="KW-0229">DNA integration</keyword>
<keyword evidence="4" id="KW-0233">DNA recombination</keyword>
<dbReference type="OrthoDB" id="9795573at2"/>
<dbReference type="STRING" id="1855912.LuPra_00583"/>
<evidence type="ECO:0000259" key="6">
    <source>
        <dbReference type="PROSITE" id="PS51898"/>
    </source>
</evidence>
<comment type="similarity">
    <text evidence="1">Belongs to the 'phage' integrase family.</text>
</comment>
<sequence>MPRLVVPLSDAKIRRTKAGATPVRLSDGDGLYLLVQPSGSALWRFDYILQGRRNTLSLGAYPEVSLTLARQRRAEARAKVAAGIDPSRERQAAREAATQAMTFGEVADEWLERQRHVLAPITFEKASWMLKTLVSPWLGKRPVAEIEPPELLQVLRQIEARGKHETAHRTKQRCGQVFRYAIATGRTQRDPSSDLRGALTPVRHQHRAAITDPARVGELLRAIDAFEGTFVVGCALKLAPLLFVRPGELRRAEWSEIDLGQAEWRIPAEKTKMREAHLVPLSTQAVAILALLKPLTGTSRYVFPSIRTRHQVMSENTINVALKRLGYDASQMCGHGFRALASTLLNEMGWAPDIIERQLAHAPRNKVRAAYNRAQHLAERRKMMQAWADFLDGLRRKGEVVPQHRSGGRDADH</sequence>
<keyword evidence="9" id="KW-1185">Reference proteome</keyword>
<feature type="domain" description="Core-binding (CB)" evidence="7">
    <location>
        <begin position="101"/>
        <end position="182"/>
    </location>
</feature>
<dbReference type="InterPro" id="IPR010998">
    <property type="entry name" value="Integrase_recombinase_N"/>
</dbReference>
<dbReference type="Pfam" id="PF00589">
    <property type="entry name" value="Phage_integrase"/>
    <property type="match status" value="1"/>
</dbReference>
<protein>
    <submittedName>
        <fullName evidence="8">Prophage CP4-57 integrase</fullName>
    </submittedName>
</protein>
<dbReference type="EMBL" id="CP015136">
    <property type="protein sequence ID" value="AMY07410.1"/>
    <property type="molecule type" value="Genomic_DNA"/>
</dbReference>
<evidence type="ECO:0000256" key="4">
    <source>
        <dbReference type="ARBA" id="ARBA00023172"/>
    </source>
</evidence>
<dbReference type="Pfam" id="PF13356">
    <property type="entry name" value="Arm-DNA-bind_3"/>
    <property type="match status" value="1"/>
</dbReference>
<evidence type="ECO:0000259" key="7">
    <source>
        <dbReference type="PROSITE" id="PS51900"/>
    </source>
</evidence>
<dbReference type="InterPro" id="IPR013762">
    <property type="entry name" value="Integrase-like_cat_sf"/>
</dbReference>
<dbReference type="Gene3D" id="3.30.160.390">
    <property type="entry name" value="Integrase, DNA-binding domain"/>
    <property type="match status" value="1"/>
</dbReference>
<dbReference type="Gene3D" id="1.10.443.10">
    <property type="entry name" value="Intergrase catalytic core"/>
    <property type="match status" value="1"/>
</dbReference>
<accession>A0A143PGL0</accession>
<gene>
    <name evidence="8" type="primary">intA_1</name>
    <name evidence="8" type="ORF">LuPra_00583</name>
</gene>
<evidence type="ECO:0000313" key="8">
    <source>
        <dbReference type="EMBL" id="AMY07410.1"/>
    </source>
</evidence>
<dbReference type="KEGG" id="abac:LuPra_00583"/>
<evidence type="ECO:0000256" key="3">
    <source>
        <dbReference type="ARBA" id="ARBA00023125"/>
    </source>
</evidence>
<dbReference type="CDD" id="cd00801">
    <property type="entry name" value="INT_P4_C"/>
    <property type="match status" value="1"/>
</dbReference>
<feature type="domain" description="Tyr recombinase" evidence="6">
    <location>
        <begin position="206"/>
        <end position="389"/>
    </location>
</feature>
<organism evidence="8 9">
    <name type="scientific">Luteitalea pratensis</name>
    <dbReference type="NCBI Taxonomy" id="1855912"/>
    <lineage>
        <taxon>Bacteria</taxon>
        <taxon>Pseudomonadati</taxon>
        <taxon>Acidobacteriota</taxon>
        <taxon>Vicinamibacteria</taxon>
        <taxon>Vicinamibacterales</taxon>
        <taxon>Vicinamibacteraceae</taxon>
        <taxon>Luteitalea</taxon>
    </lineage>
</organism>
<dbReference type="GO" id="GO:0006310">
    <property type="term" value="P:DNA recombination"/>
    <property type="evidence" value="ECO:0007669"/>
    <property type="project" value="UniProtKB-KW"/>
</dbReference>
<dbReference type="InterPro" id="IPR053876">
    <property type="entry name" value="Phage_int_M"/>
</dbReference>
<dbReference type="InterPro" id="IPR050808">
    <property type="entry name" value="Phage_Integrase"/>
</dbReference>
<dbReference type="PANTHER" id="PTHR30629">
    <property type="entry name" value="PROPHAGE INTEGRASE"/>
    <property type="match status" value="1"/>
</dbReference>
<dbReference type="PANTHER" id="PTHR30629:SF2">
    <property type="entry name" value="PROPHAGE INTEGRASE INTS-RELATED"/>
    <property type="match status" value="1"/>
</dbReference>
<dbReference type="SUPFAM" id="SSF56349">
    <property type="entry name" value="DNA breaking-rejoining enzymes"/>
    <property type="match status" value="1"/>
</dbReference>
<dbReference type="PROSITE" id="PS51898">
    <property type="entry name" value="TYR_RECOMBINASE"/>
    <property type="match status" value="1"/>
</dbReference>
<reference evidence="9" key="2">
    <citation type="submission" date="2016-04" db="EMBL/GenBank/DDBJ databases">
        <title>First Complete Genome Sequence of a Subdivision 6 Acidobacterium.</title>
        <authorList>
            <person name="Huang S."/>
            <person name="Vieira S."/>
            <person name="Bunk B."/>
            <person name="Riedel T."/>
            <person name="Sproeer C."/>
            <person name="Overmann J."/>
        </authorList>
    </citation>
    <scope>NUCLEOTIDE SEQUENCE [LARGE SCALE GENOMIC DNA]</scope>
    <source>
        <strain evidence="9">DSM 100886 HEG_-6_39</strain>
    </source>
</reference>